<dbReference type="CDD" id="cd11648">
    <property type="entry name" value="RsmI"/>
    <property type="match status" value="1"/>
</dbReference>
<dbReference type="Gene3D" id="3.30.950.10">
    <property type="entry name" value="Methyltransferase, Cobalt-precorrin-4 Transmethylase, Domain 2"/>
    <property type="match status" value="1"/>
</dbReference>
<dbReference type="EMBL" id="SOKJ01000252">
    <property type="protein sequence ID" value="TET09935.1"/>
    <property type="molecule type" value="Genomic_DNA"/>
</dbReference>
<keyword evidence="5 6" id="KW-0949">S-adenosyl-L-methionine</keyword>
<gene>
    <name evidence="6 8" type="primary">rsmI</name>
    <name evidence="8" type="ORF">E3J84_04590</name>
</gene>
<comment type="catalytic activity">
    <reaction evidence="6">
        <text>cytidine(1402) in 16S rRNA + S-adenosyl-L-methionine = 2'-O-methylcytidine(1402) in 16S rRNA + S-adenosyl-L-homocysteine + H(+)</text>
        <dbReference type="Rhea" id="RHEA:42924"/>
        <dbReference type="Rhea" id="RHEA-COMP:10285"/>
        <dbReference type="Rhea" id="RHEA-COMP:10286"/>
        <dbReference type="ChEBI" id="CHEBI:15378"/>
        <dbReference type="ChEBI" id="CHEBI:57856"/>
        <dbReference type="ChEBI" id="CHEBI:59789"/>
        <dbReference type="ChEBI" id="CHEBI:74495"/>
        <dbReference type="ChEBI" id="CHEBI:82748"/>
        <dbReference type="EC" id="2.1.1.198"/>
    </reaction>
</comment>
<keyword evidence="4 6" id="KW-0808">Transferase</keyword>
<dbReference type="NCBIfam" id="TIGR00096">
    <property type="entry name" value="16S rRNA (cytidine(1402)-2'-O)-methyltransferase"/>
    <property type="match status" value="1"/>
</dbReference>
<feature type="domain" description="Tetrapyrrole methylase" evidence="7">
    <location>
        <begin position="18"/>
        <end position="216"/>
    </location>
</feature>
<dbReference type="GO" id="GO:0070677">
    <property type="term" value="F:rRNA (cytosine-2'-O-)-methyltransferase activity"/>
    <property type="evidence" value="ECO:0007669"/>
    <property type="project" value="UniProtKB-UniRule"/>
</dbReference>
<keyword evidence="2 6" id="KW-0698">rRNA processing</keyword>
<dbReference type="HAMAP" id="MF_01877">
    <property type="entry name" value="16SrRNA_methyltr_I"/>
    <property type="match status" value="1"/>
</dbReference>
<dbReference type="EC" id="2.1.1.198" evidence="6"/>
<dbReference type="InterPro" id="IPR008189">
    <property type="entry name" value="rRNA_ssu_MeTfrase_I"/>
</dbReference>
<dbReference type="InterPro" id="IPR035996">
    <property type="entry name" value="4pyrrol_Methylase_sf"/>
</dbReference>
<comment type="subcellular location">
    <subcellularLocation>
        <location evidence="6">Cytoplasm</location>
    </subcellularLocation>
</comment>
<evidence type="ECO:0000259" key="7">
    <source>
        <dbReference type="Pfam" id="PF00590"/>
    </source>
</evidence>
<comment type="caution">
    <text evidence="8">The sequence shown here is derived from an EMBL/GenBank/DDBJ whole genome shotgun (WGS) entry which is preliminary data.</text>
</comment>
<dbReference type="FunFam" id="3.30.950.10:FF:000002">
    <property type="entry name" value="Ribosomal RNA small subunit methyltransferase I"/>
    <property type="match status" value="1"/>
</dbReference>
<dbReference type="PIRSF" id="PIRSF005917">
    <property type="entry name" value="MTase_YraL"/>
    <property type="match status" value="1"/>
</dbReference>
<dbReference type="Proteomes" id="UP000316360">
    <property type="component" value="Unassembled WGS sequence"/>
</dbReference>
<organism evidence="8 9">
    <name type="scientific">Aerophobetes bacterium</name>
    <dbReference type="NCBI Taxonomy" id="2030807"/>
    <lineage>
        <taxon>Bacteria</taxon>
        <taxon>Candidatus Aerophobota</taxon>
    </lineage>
</organism>
<evidence type="ECO:0000313" key="9">
    <source>
        <dbReference type="Proteomes" id="UP000316360"/>
    </source>
</evidence>
<sequence length="237" mass="26784">MWNGEWEKETNKVENGVLYPVGTPIGNLKDISLRALQILKEVNLIACEDTRHTRKLLSHYDIHTPLTSFYEQNQFKKTPYLIRCLKGEENIALVSKAGMPGISDPGCYLIKEAVKEGIKIVPIPGPTALAVGLVASGLPTGSFVFEGFLGRRKAERVKKLSQLKDEKRTIVLYEAPHRIRKILPEIKKIMGDRYIAIGRELTKKFEEIIRGKVSEVEAVFEKKEPRGEFTLIIEGKQ</sequence>
<evidence type="ECO:0000256" key="6">
    <source>
        <dbReference type="HAMAP-Rule" id="MF_01877"/>
    </source>
</evidence>
<dbReference type="Pfam" id="PF00590">
    <property type="entry name" value="TP_methylase"/>
    <property type="match status" value="1"/>
</dbReference>
<dbReference type="InterPro" id="IPR014776">
    <property type="entry name" value="4pyrrole_Mease_sub2"/>
</dbReference>
<accession>A0A523RVZ7</accession>
<comment type="function">
    <text evidence="6">Catalyzes the 2'-O-methylation of the ribose of cytidine 1402 (C1402) in 16S rRNA.</text>
</comment>
<dbReference type="AlphaFoldDB" id="A0A523RVZ7"/>
<dbReference type="FunFam" id="3.40.1010.10:FF:000007">
    <property type="entry name" value="Ribosomal RNA small subunit methyltransferase I"/>
    <property type="match status" value="1"/>
</dbReference>
<keyword evidence="3 6" id="KW-0489">Methyltransferase</keyword>
<evidence type="ECO:0000256" key="3">
    <source>
        <dbReference type="ARBA" id="ARBA00022603"/>
    </source>
</evidence>
<evidence type="ECO:0000256" key="5">
    <source>
        <dbReference type="ARBA" id="ARBA00022691"/>
    </source>
</evidence>
<dbReference type="InterPro" id="IPR014777">
    <property type="entry name" value="4pyrrole_Mease_sub1"/>
</dbReference>
<dbReference type="PANTHER" id="PTHR46111">
    <property type="entry name" value="RIBOSOMAL RNA SMALL SUBUNIT METHYLTRANSFERASE I"/>
    <property type="match status" value="1"/>
</dbReference>
<name>A0A523RVZ7_UNCAE</name>
<proteinExistence type="inferred from homology"/>
<evidence type="ECO:0000313" key="8">
    <source>
        <dbReference type="EMBL" id="TET09935.1"/>
    </source>
</evidence>
<dbReference type="Gene3D" id="3.40.1010.10">
    <property type="entry name" value="Cobalt-precorrin-4 Transmethylase, Domain 1"/>
    <property type="match status" value="1"/>
</dbReference>
<evidence type="ECO:0000256" key="4">
    <source>
        <dbReference type="ARBA" id="ARBA00022679"/>
    </source>
</evidence>
<keyword evidence="1 6" id="KW-0963">Cytoplasm</keyword>
<comment type="similarity">
    <text evidence="6">Belongs to the methyltransferase superfamily. RsmI family.</text>
</comment>
<evidence type="ECO:0000256" key="1">
    <source>
        <dbReference type="ARBA" id="ARBA00022490"/>
    </source>
</evidence>
<dbReference type="InterPro" id="IPR000878">
    <property type="entry name" value="4pyrrol_Mease"/>
</dbReference>
<reference evidence="8 9" key="1">
    <citation type="submission" date="2019-03" db="EMBL/GenBank/DDBJ databases">
        <title>Metabolic potential of uncultured bacteria and archaea associated with petroleum seepage in deep-sea sediments.</title>
        <authorList>
            <person name="Dong X."/>
            <person name="Hubert C."/>
        </authorList>
    </citation>
    <scope>NUCLEOTIDE SEQUENCE [LARGE SCALE GENOMIC DNA]</scope>
    <source>
        <strain evidence="8">E44_bin7</strain>
    </source>
</reference>
<dbReference type="SUPFAM" id="SSF53790">
    <property type="entry name" value="Tetrapyrrole methylase"/>
    <property type="match status" value="1"/>
</dbReference>
<dbReference type="PANTHER" id="PTHR46111:SF1">
    <property type="entry name" value="RIBOSOMAL RNA SMALL SUBUNIT METHYLTRANSFERASE I"/>
    <property type="match status" value="1"/>
</dbReference>
<protein>
    <recommendedName>
        <fullName evidence="6">Ribosomal RNA small subunit methyltransferase I</fullName>
        <ecNumber evidence="6">2.1.1.198</ecNumber>
    </recommendedName>
    <alternativeName>
        <fullName evidence="6">16S rRNA 2'-O-ribose C1402 methyltransferase</fullName>
    </alternativeName>
    <alternativeName>
        <fullName evidence="6">rRNA (cytidine-2'-O-)-methyltransferase RsmI</fullName>
    </alternativeName>
</protein>
<evidence type="ECO:0000256" key="2">
    <source>
        <dbReference type="ARBA" id="ARBA00022552"/>
    </source>
</evidence>
<dbReference type="GO" id="GO:0005737">
    <property type="term" value="C:cytoplasm"/>
    <property type="evidence" value="ECO:0007669"/>
    <property type="project" value="UniProtKB-SubCell"/>
</dbReference>